<dbReference type="Pfam" id="PF03666">
    <property type="entry name" value="NPR3"/>
    <property type="match status" value="1"/>
</dbReference>
<sequence length="795" mass="87874">MQPNLSQSSHLVAIVLVAKSLGGGPKLVFHYPPKPVNPSSSLFSNGASASPAWYGNASSATDTVDGDSESGWGDGESSSEDDAGDEGDHGSKSGKGSTAGGKSSGTKGRGIWNREDYEDEDDEADLTSKGYDLSRKAMKNNAVSSGQNIAGKENGEVDWDRVLGFQRTSLEKLLSPHKALHKRKFEIGVDGCYYIGVPMFIRDDGLWRKKRRRQKKSSHRNRQESFVSSSVKDKTVDNDKEELYDDEDEGIDVGLPYASRTGIPEMFEAGYGHASASASETGSTSLDNDMSMFHVVFVLNPPALEYQPRVKEMYDNIARKFSKALKREQAKSNYVWKESKKILGIKIKAREKQSPISIVWPNILNASTLAKSLAIIYDSISNSKIAHIHLDAASEASFQIPQQVSTPYLPTSINPQPPGLWLTTSNVIDDDDTETPFTHRYALLLLEDCETLIREIEGAQVASSTPIAFYLRSLVPTKSLHKISVTQSIPIQDIEYIADHLLYWRRARLIPPLHHRDTYVVSPNADLRALSAAIPAYAARFPTMPSLPQMLALMSGVPRAYSLFIPTPDHRTRYMEILAWLMRGGWVTQLRTFAWVKVTPEIKAAVAVEMAAEEEAARNETDQISSPQRRAARENVRPPSTASNTSSNRTTLSPKITHAAHKRLSPLSISTSSPPHSPPSPITAHHSPTSRPTAAQVPGAPLFTPQPGESASDFTTSLILNPLRATAVEARWLEHIRDGFQDKEVRELWPTLLKYFDGRRALEDVAVREGVKRKRVQAVIASVREGGWLVHSRHW</sequence>
<feature type="region of interest" description="Disordered" evidence="6">
    <location>
        <begin position="56"/>
        <end position="125"/>
    </location>
</feature>
<keyword evidence="9" id="KW-1185">Reference proteome</keyword>
<evidence type="ECO:0000256" key="2">
    <source>
        <dbReference type="ARBA" id="ARBA00017880"/>
    </source>
</evidence>
<evidence type="ECO:0000313" key="8">
    <source>
        <dbReference type="EMBL" id="KAF2762009.1"/>
    </source>
</evidence>
<organism evidence="8 9">
    <name type="scientific">Pseudovirgaria hyperparasitica</name>
    <dbReference type="NCBI Taxonomy" id="470096"/>
    <lineage>
        <taxon>Eukaryota</taxon>
        <taxon>Fungi</taxon>
        <taxon>Dikarya</taxon>
        <taxon>Ascomycota</taxon>
        <taxon>Pezizomycotina</taxon>
        <taxon>Dothideomycetes</taxon>
        <taxon>Dothideomycetes incertae sedis</taxon>
        <taxon>Acrospermales</taxon>
        <taxon>Acrospermaceae</taxon>
        <taxon>Pseudovirgaria</taxon>
    </lineage>
</organism>
<name>A0A6A6WID6_9PEZI</name>
<dbReference type="GO" id="GO:0034198">
    <property type="term" value="P:cellular response to amino acid starvation"/>
    <property type="evidence" value="ECO:0007669"/>
    <property type="project" value="TreeGrafter"/>
</dbReference>
<dbReference type="InterPro" id="IPR005365">
    <property type="entry name" value="Npr3"/>
</dbReference>
<evidence type="ECO:0000256" key="3">
    <source>
        <dbReference type="ARBA" id="ARBA00025376"/>
    </source>
</evidence>
<dbReference type="Pfam" id="PF24064">
    <property type="entry name" value="HTH_NPRL3"/>
    <property type="match status" value="1"/>
</dbReference>
<reference evidence="8" key="1">
    <citation type="journal article" date="2020" name="Stud. Mycol.">
        <title>101 Dothideomycetes genomes: a test case for predicting lifestyles and emergence of pathogens.</title>
        <authorList>
            <person name="Haridas S."/>
            <person name="Albert R."/>
            <person name="Binder M."/>
            <person name="Bloem J."/>
            <person name="Labutti K."/>
            <person name="Salamov A."/>
            <person name="Andreopoulos B."/>
            <person name="Baker S."/>
            <person name="Barry K."/>
            <person name="Bills G."/>
            <person name="Bluhm B."/>
            <person name="Cannon C."/>
            <person name="Castanera R."/>
            <person name="Culley D."/>
            <person name="Daum C."/>
            <person name="Ezra D."/>
            <person name="Gonzalez J."/>
            <person name="Henrissat B."/>
            <person name="Kuo A."/>
            <person name="Liang C."/>
            <person name="Lipzen A."/>
            <person name="Lutzoni F."/>
            <person name="Magnuson J."/>
            <person name="Mondo S."/>
            <person name="Nolan M."/>
            <person name="Ohm R."/>
            <person name="Pangilinan J."/>
            <person name="Park H.-J."/>
            <person name="Ramirez L."/>
            <person name="Alfaro M."/>
            <person name="Sun H."/>
            <person name="Tritt A."/>
            <person name="Yoshinaga Y."/>
            <person name="Zwiers L.-H."/>
            <person name="Turgeon B."/>
            <person name="Goodwin S."/>
            <person name="Spatafora J."/>
            <person name="Crous P."/>
            <person name="Grigoriev I."/>
        </authorList>
    </citation>
    <scope>NUCLEOTIDE SEQUENCE</scope>
    <source>
        <strain evidence="8">CBS 121739</strain>
    </source>
</reference>
<feature type="region of interest" description="Disordered" evidence="6">
    <location>
        <begin position="615"/>
        <end position="654"/>
    </location>
</feature>
<dbReference type="GO" id="GO:0010508">
    <property type="term" value="P:positive regulation of autophagy"/>
    <property type="evidence" value="ECO:0007669"/>
    <property type="project" value="TreeGrafter"/>
</dbReference>
<feature type="region of interest" description="Disordered" evidence="6">
    <location>
        <begin position="211"/>
        <end position="242"/>
    </location>
</feature>
<evidence type="ECO:0000256" key="5">
    <source>
        <dbReference type="RuleBase" id="RU368069"/>
    </source>
</evidence>
<dbReference type="OrthoDB" id="18648at2759"/>
<protein>
    <recommendedName>
        <fullName evidence="2 5">Nitrogen permease regulator 3</fullName>
    </recommendedName>
    <alternativeName>
        <fullName evidence="4 5">Required for meiotic nuclear division protein 11</fullName>
    </alternativeName>
</protein>
<comment type="function">
    <text evidence="3 5">Mediates inactivation of the TORC1 complex in response to amino acid starvation. Required for meiotic nuclear division.</text>
</comment>
<dbReference type="GO" id="GO:1990130">
    <property type="term" value="C:GATOR1 complex"/>
    <property type="evidence" value="ECO:0007669"/>
    <property type="project" value="TreeGrafter"/>
</dbReference>
<feature type="domain" description="GATOR1 complex protein NPRL3 C-terminal HTH" evidence="7">
    <location>
        <begin position="726"/>
        <end position="785"/>
    </location>
</feature>
<evidence type="ECO:0000256" key="6">
    <source>
        <dbReference type="SAM" id="MobiDB-lite"/>
    </source>
</evidence>
<evidence type="ECO:0000259" key="7">
    <source>
        <dbReference type="Pfam" id="PF24064"/>
    </source>
</evidence>
<proteinExistence type="inferred from homology"/>
<dbReference type="RefSeq" id="XP_033604460.1">
    <property type="nucleotide sequence ID" value="XM_033749241.1"/>
</dbReference>
<feature type="compositionally biased region" description="Low complexity" evidence="6">
    <location>
        <begin position="637"/>
        <end position="651"/>
    </location>
</feature>
<dbReference type="GeneID" id="54490295"/>
<dbReference type="GO" id="GO:1904262">
    <property type="term" value="P:negative regulation of TORC1 signaling"/>
    <property type="evidence" value="ECO:0007669"/>
    <property type="project" value="TreeGrafter"/>
</dbReference>
<feature type="compositionally biased region" description="Acidic residues" evidence="6">
    <location>
        <begin position="116"/>
        <end position="125"/>
    </location>
</feature>
<dbReference type="Proteomes" id="UP000799437">
    <property type="component" value="Unassembled WGS sequence"/>
</dbReference>
<feature type="region of interest" description="Disordered" evidence="6">
    <location>
        <begin position="666"/>
        <end position="711"/>
    </location>
</feature>
<dbReference type="GO" id="GO:0005774">
    <property type="term" value="C:vacuolar membrane"/>
    <property type="evidence" value="ECO:0007669"/>
    <property type="project" value="UniProtKB-SubCell"/>
</dbReference>
<dbReference type="InterPro" id="IPR056603">
    <property type="entry name" value="HTH_NPRL3"/>
</dbReference>
<keyword evidence="5" id="KW-0732">Signal</keyword>
<dbReference type="PANTHER" id="PTHR13153:SF5">
    <property type="entry name" value="GATOR COMPLEX PROTEIN NPRL3"/>
    <property type="match status" value="1"/>
</dbReference>
<dbReference type="GO" id="GO:0051321">
    <property type="term" value="P:meiotic cell cycle"/>
    <property type="evidence" value="ECO:0007669"/>
    <property type="project" value="UniProtKB-UniRule"/>
</dbReference>
<dbReference type="PANTHER" id="PTHR13153">
    <property type="entry name" value="CGTHBA PROTEIN -14 GENE PROTEIN"/>
    <property type="match status" value="1"/>
</dbReference>
<evidence type="ECO:0000313" key="9">
    <source>
        <dbReference type="Proteomes" id="UP000799437"/>
    </source>
</evidence>
<evidence type="ECO:0000256" key="4">
    <source>
        <dbReference type="ARBA" id="ARBA00030028"/>
    </source>
</evidence>
<keyword evidence="5" id="KW-0469">Meiosis</keyword>
<dbReference type="AlphaFoldDB" id="A0A6A6WID6"/>
<gene>
    <name evidence="8" type="ORF">EJ05DRAFT_535306</name>
</gene>
<dbReference type="EMBL" id="ML996566">
    <property type="protein sequence ID" value="KAF2762009.1"/>
    <property type="molecule type" value="Genomic_DNA"/>
</dbReference>
<comment type="similarity">
    <text evidence="1 5">Belongs to the NPR3 family.</text>
</comment>
<dbReference type="GO" id="GO:0038202">
    <property type="term" value="P:TORC1 signaling"/>
    <property type="evidence" value="ECO:0007669"/>
    <property type="project" value="TreeGrafter"/>
</dbReference>
<evidence type="ECO:0000256" key="1">
    <source>
        <dbReference type="ARBA" id="ARBA00010546"/>
    </source>
</evidence>
<accession>A0A6A6WID6</accession>
<feature type="compositionally biased region" description="Basic residues" evidence="6">
    <location>
        <begin position="211"/>
        <end position="220"/>
    </location>
</feature>
<comment type="subcellular location">
    <subcellularLocation>
        <location evidence="5">Vacuole membrane</location>
        <topology evidence="5">Peripheral membrane protein</topology>
    </subcellularLocation>
</comment>